<name>A0A6J6DJ82_9ZZZZ</name>
<organism evidence="2">
    <name type="scientific">freshwater metagenome</name>
    <dbReference type="NCBI Taxonomy" id="449393"/>
    <lineage>
        <taxon>unclassified sequences</taxon>
        <taxon>metagenomes</taxon>
        <taxon>ecological metagenomes</taxon>
    </lineage>
</organism>
<dbReference type="AlphaFoldDB" id="A0A6J6DJ82"/>
<evidence type="ECO:0000256" key="1">
    <source>
        <dbReference type="SAM" id="MobiDB-lite"/>
    </source>
</evidence>
<reference evidence="2" key="1">
    <citation type="submission" date="2020-05" db="EMBL/GenBank/DDBJ databases">
        <authorList>
            <person name="Chiriac C."/>
            <person name="Salcher M."/>
            <person name="Ghai R."/>
            <person name="Kavagutti S V."/>
        </authorList>
    </citation>
    <scope>NUCLEOTIDE SEQUENCE</scope>
</reference>
<protein>
    <submittedName>
        <fullName evidence="2">Unannotated protein</fullName>
    </submittedName>
</protein>
<gene>
    <name evidence="2" type="ORF">UFOPK1684_00304</name>
</gene>
<dbReference type="EMBL" id="CAEZTM010000008">
    <property type="protein sequence ID" value="CAB4564060.1"/>
    <property type="molecule type" value="Genomic_DNA"/>
</dbReference>
<feature type="region of interest" description="Disordered" evidence="1">
    <location>
        <begin position="1"/>
        <end position="27"/>
    </location>
</feature>
<evidence type="ECO:0000313" key="2">
    <source>
        <dbReference type="EMBL" id="CAB4564060.1"/>
    </source>
</evidence>
<accession>A0A6J6DJ82</accession>
<proteinExistence type="predicted"/>
<sequence length="82" mass="9095">MVPETMGHYRPAGGKMSESLFGDESPDCPQCGLEEPRPVIYGRASEEMVTAAKLGHIVLGGEEVPEAHRLWQCQGLECEYRF</sequence>